<evidence type="ECO:0000313" key="2">
    <source>
        <dbReference type="Proteomes" id="UP000660729"/>
    </source>
</evidence>
<dbReference type="EMBL" id="JABCIY010000273">
    <property type="protein sequence ID" value="KAF7186040.1"/>
    <property type="molecule type" value="Genomic_DNA"/>
</dbReference>
<proteinExistence type="predicted"/>
<accession>A0A8H6VCC1</accession>
<dbReference type="AlphaFoldDB" id="A0A8H6VCC1"/>
<name>A0A8H6VCC1_9PEZI</name>
<sequence length="196" mass="22229">MFIAKAKCVSTCVLQLSLTHHEQMPYIKQAKSLLWYSYTRYPERQKPGCGRDWSDHRHHYPVKQPQNDLHSLHRHHDARRHTGSNLTNFLRHDVVGIELFSTPIGCQVTQGRLVSAVKSEGRTRLLDILVLTSRSATLPLLRATDRSVTLTLGQLASDRFGDLGRGCSLGVKRKWKAMEPPTRLPLRGLIQGTIAF</sequence>
<evidence type="ECO:0000313" key="1">
    <source>
        <dbReference type="EMBL" id="KAF7186040.1"/>
    </source>
</evidence>
<reference evidence="1" key="1">
    <citation type="submission" date="2020-04" db="EMBL/GenBank/DDBJ databases">
        <title>Draft genome resource of the tomato pathogen Pseudocercospora fuligena.</title>
        <authorList>
            <person name="Zaccaron A."/>
        </authorList>
    </citation>
    <scope>NUCLEOTIDE SEQUENCE</scope>
    <source>
        <strain evidence="1">PF001</strain>
    </source>
</reference>
<comment type="caution">
    <text evidence="1">The sequence shown here is derived from an EMBL/GenBank/DDBJ whole genome shotgun (WGS) entry which is preliminary data.</text>
</comment>
<protein>
    <submittedName>
        <fullName evidence="1">Uncharacterized protein</fullName>
    </submittedName>
</protein>
<keyword evidence="2" id="KW-1185">Reference proteome</keyword>
<gene>
    <name evidence="1" type="ORF">HII31_12641</name>
</gene>
<organism evidence="1 2">
    <name type="scientific">Pseudocercospora fuligena</name>
    <dbReference type="NCBI Taxonomy" id="685502"/>
    <lineage>
        <taxon>Eukaryota</taxon>
        <taxon>Fungi</taxon>
        <taxon>Dikarya</taxon>
        <taxon>Ascomycota</taxon>
        <taxon>Pezizomycotina</taxon>
        <taxon>Dothideomycetes</taxon>
        <taxon>Dothideomycetidae</taxon>
        <taxon>Mycosphaerellales</taxon>
        <taxon>Mycosphaerellaceae</taxon>
        <taxon>Pseudocercospora</taxon>
    </lineage>
</organism>
<dbReference type="Proteomes" id="UP000660729">
    <property type="component" value="Unassembled WGS sequence"/>
</dbReference>